<dbReference type="SUPFAM" id="SSF82199">
    <property type="entry name" value="SET domain"/>
    <property type="match status" value="1"/>
</dbReference>
<organism evidence="1 2">
    <name type="scientific">Aphanomyces invadans</name>
    <dbReference type="NCBI Taxonomy" id="157072"/>
    <lineage>
        <taxon>Eukaryota</taxon>
        <taxon>Sar</taxon>
        <taxon>Stramenopiles</taxon>
        <taxon>Oomycota</taxon>
        <taxon>Saprolegniomycetes</taxon>
        <taxon>Saprolegniales</taxon>
        <taxon>Verrucalvaceae</taxon>
        <taxon>Aphanomyces</taxon>
    </lineage>
</organism>
<keyword evidence="2" id="KW-1185">Reference proteome</keyword>
<dbReference type="Gene3D" id="3.90.1410.10">
    <property type="entry name" value="set domain protein methyltransferase, domain 1"/>
    <property type="match status" value="1"/>
</dbReference>
<dbReference type="Proteomes" id="UP000285060">
    <property type="component" value="Unassembled WGS sequence"/>
</dbReference>
<name>A0A3R6YF63_9STRA</name>
<sequence>MAVGHTVQSLARIIRGAKGSFISPKIQVKHYPSMGLGIEAIEPIDSGEVVFVASSEVWREYSAAAARSEARQQAPAFVDRVDSYCGNNQRMADAVLLATHIVMGDASDVYLNSLPPVLDVPMYWSERRLDELRHCEVRDTIINAYVAR</sequence>
<protein>
    <submittedName>
        <fullName evidence="1">Uncharacterized protein</fullName>
    </submittedName>
</protein>
<dbReference type="InterPro" id="IPR046341">
    <property type="entry name" value="SET_dom_sf"/>
</dbReference>
<evidence type="ECO:0000313" key="1">
    <source>
        <dbReference type="EMBL" id="RHY33983.1"/>
    </source>
</evidence>
<comment type="caution">
    <text evidence="1">The sequence shown here is derived from an EMBL/GenBank/DDBJ whole genome shotgun (WGS) entry which is preliminary data.</text>
</comment>
<dbReference type="VEuPathDB" id="FungiDB:H310_00578"/>
<reference evidence="1 2" key="1">
    <citation type="submission" date="2018-08" db="EMBL/GenBank/DDBJ databases">
        <title>Aphanomyces genome sequencing and annotation.</title>
        <authorList>
            <person name="Minardi D."/>
            <person name="Oidtmann B."/>
            <person name="Van Der Giezen M."/>
            <person name="Studholme D.J."/>
        </authorList>
    </citation>
    <scope>NUCLEOTIDE SEQUENCE [LARGE SCALE GENOMIC DNA]</scope>
    <source>
        <strain evidence="1 2">NJM0002</strain>
    </source>
</reference>
<evidence type="ECO:0000313" key="2">
    <source>
        <dbReference type="Proteomes" id="UP000285060"/>
    </source>
</evidence>
<dbReference type="AlphaFoldDB" id="A0A3R6YF63"/>
<dbReference type="EMBL" id="QUSY01000048">
    <property type="protein sequence ID" value="RHY33983.1"/>
    <property type="molecule type" value="Genomic_DNA"/>
</dbReference>
<accession>A0A3R6YF63</accession>
<proteinExistence type="predicted"/>
<gene>
    <name evidence="1" type="ORF">DYB32_001215</name>
</gene>